<comment type="caution">
    <text evidence="11">The sequence shown here is derived from an EMBL/GenBank/DDBJ whole genome shotgun (WGS) entry which is preliminary data.</text>
</comment>
<dbReference type="InterPro" id="IPR010982">
    <property type="entry name" value="Lambda_DNA-bd_dom_sf"/>
</dbReference>
<keyword evidence="8" id="KW-0804">Transcription</keyword>
<keyword evidence="3" id="KW-0808">Transferase</keyword>
<evidence type="ECO:0000313" key="11">
    <source>
        <dbReference type="EMBL" id="MBM7614364.1"/>
    </source>
</evidence>
<organism evidence="11 12">
    <name type="scientific">Alkaliphilus hydrothermalis</name>
    <dbReference type="NCBI Taxonomy" id="1482730"/>
    <lineage>
        <taxon>Bacteria</taxon>
        <taxon>Bacillati</taxon>
        <taxon>Bacillota</taxon>
        <taxon>Clostridia</taxon>
        <taxon>Peptostreptococcales</taxon>
        <taxon>Natronincolaceae</taxon>
        <taxon>Alkaliphilus</taxon>
    </lineage>
</organism>
<dbReference type="InterPro" id="IPR007634">
    <property type="entry name" value="RNA_pol_sigma_54_DNA-bd"/>
</dbReference>
<dbReference type="PIRSF" id="PIRSF000774">
    <property type="entry name" value="RpoN"/>
    <property type="match status" value="1"/>
</dbReference>
<dbReference type="InterPro" id="IPR038709">
    <property type="entry name" value="RpoN_core-bd_sf"/>
</dbReference>
<feature type="domain" description="RNA polymerase sigma factor 54 DNA-binding" evidence="9">
    <location>
        <begin position="307"/>
        <end position="465"/>
    </location>
</feature>
<dbReference type="PRINTS" id="PR00045">
    <property type="entry name" value="SIGMA54FCT"/>
</dbReference>
<keyword evidence="5" id="KW-0805">Transcription regulation</keyword>
<dbReference type="PROSITE" id="PS00717">
    <property type="entry name" value="SIGMA54_1"/>
    <property type="match status" value="1"/>
</dbReference>
<protein>
    <submittedName>
        <fullName evidence="11">RNA polymerase sigma-54 factor</fullName>
    </submittedName>
</protein>
<accession>A0ABS2NP57</accession>
<dbReference type="PANTHER" id="PTHR32248">
    <property type="entry name" value="RNA POLYMERASE SIGMA-54 FACTOR"/>
    <property type="match status" value="1"/>
</dbReference>
<dbReference type="Gene3D" id="1.10.260.40">
    <property type="entry name" value="lambda repressor-like DNA-binding domains"/>
    <property type="match status" value="1"/>
</dbReference>
<dbReference type="EMBL" id="JAFBEE010000004">
    <property type="protein sequence ID" value="MBM7614364.1"/>
    <property type="molecule type" value="Genomic_DNA"/>
</dbReference>
<evidence type="ECO:0000256" key="1">
    <source>
        <dbReference type="ARBA" id="ARBA00008798"/>
    </source>
</evidence>
<evidence type="ECO:0000259" key="10">
    <source>
        <dbReference type="Pfam" id="PF04963"/>
    </source>
</evidence>
<dbReference type="Gene3D" id="1.10.10.1330">
    <property type="entry name" value="RNA polymerase sigma-54 factor, core-binding domain"/>
    <property type="match status" value="1"/>
</dbReference>
<keyword evidence="7" id="KW-0238">DNA-binding</keyword>
<evidence type="ECO:0000256" key="2">
    <source>
        <dbReference type="ARBA" id="ARBA00022478"/>
    </source>
</evidence>
<dbReference type="Gene3D" id="1.10.10.60">
    <property type="entry name" value="Homeodomain-like"/>
    <property type="match status" value="1"/>
</dbReference>
<evidence type="ECO:0000313" key="12">
    <source>
        <dbReference type="Proteomes" id="UP001314796"/>
    </source>
</evidence>
<gene>
    <name evidence="11" type="ORF">JOC73_000875</name>
</gene>
<evidence type="ECO:0000256" key="4">
    <source>
        <dbReference type="ARBA" id="ARBA00022695"/>
    </source>
</evidence>
<evidence type="ECO:0000256" key="8">
    <source>
        <dbReference type="ARBA" id="ARBA00023163"/>
    </source>
</evidence>
<dbReference type="PANTHER" id="PTHR32248:SF4">
    <property type="entry name" value="RNA POLYMERASE SIGMA-54 FACTOR"/>
    <property type="match status" value="1"/>
</dbReference>
<evidence type="ECO:0000256" key="6">
    <source>
        <dbReference type="ARBA" id="ARBA00023082"/>
    </source>
</evidence>
<dbReference type="PROSITE" id="PS50044">
    <property type="entry name" value="SIGMA54_3"/>
    <property type="match status" value="1"/>
</dbReference>
<comment type="similarity">
    <text evidence="1">Belongs to the sigma-54 factor family.</text>
</comment>
<dbReference type="NCBIfam" id="TIGR02395">
    <property type="entry name" value="rpoN_sigma"/>
    <property type="match status" value="1"/>
</dbReference>
<feature type="domain" description="RNA polymerase sigma factor 54 core-binding" evidence="10">
    <location>
        <begin position="105"/>
        <end position="292"/>
    </location>
</feature>
<evidence type="ECO:0000259" key="9">
    <source>
        <dbReference type="Pfam" id="PF04552"/>
    </source>
</evidence>
<keyword evidence="4" id="KW-0548">Nucleotidyltransferase</keyword>
<dbReference type="Pfam" id="PF04552">
    <property type="entry name" value="Sigma54_DBD"/>
    <property type="match status" value="1"/>
</dbReference>
<dbReference type="PROSITE" id="PS00718">
    <property type="entry name" value="SIGMA54_2"/>
    <property type="match status" value="1"/>
</dbReference>
<sequence>MRMGYNLQLEQTQKLVMTPQLQQAIKILQLNAIELDRFIQKEMETNPLLEINESYETEYEKDLNESTKNKLKEKEIDWKEFSDDYHSRGIQQSGGSYSGDNEMSYENMISVKPSLQDFLMNQYHLTLLNKNFNEVGEYIIYSLDENGYLNIPLMEIAEEFNIEPSVVENILTVIQTFEPAGIAARNLKECLIIQLKQLGVMKENAYQLIEEYLVEIADNKYPQVAKKMGITVEEVQNICDFIRTLEPKPGRKFSSANHTYIVPDVVVKKIGEDYVVIINDRIGPRLMIRDDYRKMLSNNDENSDTVKFINDKLNSASWLIRSIEQRRQTIYKVVEKIIEKQRDFFDHGKKYLKPMTLKEIAEEIEVHESTVSRATNGKYVETPSGTFELKYFFTSGIEGEDGEGVSAESIKSIIKEIINEENPKKPLSDSKIADILTEKGMPISRRTVAKYRDDLLIPASSKRKRF</sequence>
<keyword evidence="6" id="KW-0731">Sigma factor</keyword>
<dbReference type="NCBIfam" id="NF009118">
    <property type="entry name" value="PRK12469.1"/>
    <property type="match status" value="1"/>
</dbReference>
<dbReference type="InterPro" id="IPR007046">
    <property type="entry name" value="RNA_pol_sigma_54_core-bd"/>
</dbReference>
<dbReference type="RefSeq" id="WP_204400638.1">
    <property type="nucleotide sequence ID" value="NZ_JAFBEE010000004.1"/>
</dbReference>
<proteinExistence type="inferred from homology"/>
<evidence type="ECO:0000256" key="7">
    <source>
        <dbReference type="ARBA" id="ARBA00023125"/>
    </source>
</evidence>
<dbReference type="Proteomes" id="UP001314796">
    <property type="component" value="Unassembled WGS sequence"/>
</dbReference>
<keyword evidence="2" id="KW-0240">DNA-directed RNA polymerase</keyword>
<dbReference type="Pfam" id="PF04963">
    <property type="entry name" value="Sigma54_CBD"/>
    <property type="match status" value="1"/>
</dbReference>
<dbReference type="Pfam" id="PF00309">
    <property type="entry name" value="Sigma54_AID"/>
    <property type="match status" value="1"/>
</dbReference>
<reference evidence="11 12" key="1">
    <citation type="submission" date="2021-01" db="EMBL/GenBank/DDBJ databases">
        <title>Genomic Encyclopedia of Type Strains, Phase IV (KMG-IV): sequencing the most valuable type-strain genomes for metagenomic binning, comparative biology and taxonomic classification.</title>
        <authorList>
            <person name="Goeker M."/>
        </authorList>
    </citation>
    <scope>NUCLEOTIDE SEQUENCE [LARGE SCALE GENOMIC DNA]</scope>
    <source>
        <strain evidence="11 12">DSM 25890</strain>
    </source>
</reference>
<name>A0ABS2NP57_9FIRM</name>
<evidence type="ECO:0000256" key="3">
    <source>
        <dbReference type="ARBA" id="ARBA00022679"/>
    </source>
</evidence>
<evidence type="ECO:0000256" key="5">
    <source>
        <dbReference type="ARBA" id="ARBA00023015"/>
    </source>
</evidence>
<dbReference type="InterPro" id="IPR000394">
    <property type="entry name" value="RNA_pol_sigma_54"/>
</dbReference>
<keyword evidence="12" id="KW-1185">Reference proteome</keyword>